<protein>
    <recommendedName>
        <fullName evidence="1">Micro-fibrillar-associated protein 1 C-terminal domain-containing protein</fullName>
    </recommendedName>
</protein>
<dbReference type="AlphaFoldDB" id="A0A2I0A422"/>
<feature type="domain" description="Micro-fibrillar-associated protein 1 C-terminal" evidence="1">
    <location>
        <begin position="53"/>
        <end position="166"/>
    </location>
</feature>
<evidence type="ECO:0000313" key="2">
    <source>
        <dbReference type="EMBL" id="PKA50284.1"/>
    </source>
</evidence>
<reference evidence="2 3" key="1">
    <citation type="journal article" date="2017" name="Nature">
        <title>The Apostasia genome and the evolution of orchids.</title>
        <authorList>
            <person name="Zhang G.Q."/>
            <person name="Liu K.W."/>
            <person name="Li Z."/>
            <person name="Lohaus R."/>
            <person name="Hsiao Y.Y."/>
            <person name="Niu S.C."/>
            <person name="Wang J.Y."/>
            <person name="Lin Y.C."/>
            <person name="Xu Q."/>
            <person name="Chen L.J."/>
            <person name="Yoshida K."/>
            <person name="Fujiwara S."/>
            <person name="Wang Z.W."/>
            <person name="Zhang Y.Q."/>
            <person name="Mitsuda N."/>
            <person name="Wang M."/>
            <person name="Liu G.H."/>
            <person name="Pecoraro L."/>
            <person name="Huang H.X."/>
            <person name="Xiao X.J."/>
            <person name="Lin M."/>
            <person name="Wu X.Y."/>
            <person name="Wu W.L."/>
            <person name="Chen Y.Y."/>
            <person name="Chang S.B."/>
            <person name="Sakamoto S."/>
            <person name="Ohme-Takagi M."/>
            <person name="Yagi M."/>
            <person name="Zeng S.J."/>
            <person name="Shen C.Y."/>
            <person name="Yeh C.M."/>
            <person name="Luo Y.B."/>
            <person name="Tsai W.C."/>
            <person name="Van de Peer Y."/>
            <person name="Liu Z.J."/>
        </authorList>
    </citation>
    <scope>NUCLEOTIDE SEQUENCE [LARGE SCALE GENOMIC DNA]</scope>
    <source>
        <strain evidence="3">cv. Shenzhen</strain>
        <tissue evidence="2">Stem</tissue>
    </source>
</reference>
<name>A0A2I0A422_9ASPA</name>
<dbReference type="STRING" id="1088818.A0A2I0A422"/>
<evidence type="ECO:0000259" key="1">
    <source>
        <dbReference type="Pfam" id="PF06991"/>
    </source>
</evidence>
<organism evidence="2 3">
    <name type="scientific">Apostasia shenzhenica</name>
    <dbReference type="NCBI Taxonomy" id="1088818"/>
    <lineage>
        <taxon>Eukaryota</taxon>
        <taxon>Viridiplantae</taxon>
        <taxon>Streptophyta</taxon>
        <taxon>Embryophyta</taxon>
        <taxon>Tracheophyta</taxon>
        <taxon>Spermatophyta</taxon>
        <taxon>Magnoliopsida</taxon>
        <taxon>Liliopsida</taxon>
        <taxon>Asparagales</taxon>
        <taxon>Orchidaceae</taxon>
        <taxon>Apostasioideae</taxon>
        <taxon>Apostasia</taxon>
    </lineage>
</organism>
<dbReference type="Proteomes" id="UP000236161">
    <property type="component" value="Unassembled WGS sequence"/>
</dbReference>
<dbReference type="InterPro" id="IPR033194">
    <property type="entry name" value="MFAP1"/>
</dbReference>
<dbReference type="EMBL" id="KZ452026">
    <property type="protein sequence ID" value="PKA50284.1"/>
    <property type="molecule type" value="Genomic_DNA"/>
</dbReference>
<proteinExistence type="predicted"/>
<gene>
    <name evidence="2" type="ORF">AXF42_Ash013373</name>
</gene>
<dbReference type="Pfam" id="PF06991">
    <property type="entry name" value="MFAP1"/>
    <property type="match status" value="1"/>
</dbReference>
<dbReference type="OrthoDB" id="782526at2759"/>
<keyword evidence="3" id="KW-1185">Reference proteome</keyword>
<sequence length="172" mass="20970">MPNAMEKLVYKLKSQWDTILECERVVEKERCCEELQKRRLEERKEETKQFLVEAEKHEVWKFRGLVTIKKEREDKEAWLRKNPNPLHKLKQKRRFLQKDYHKGDFFQFDADDWASTMATDEIYKRDFSAPMWEDKMDKSILPKIMHVKNFGRIGRTRWSDLLDEDTTDRSTP</sequence>
<evidence type="ECO:0000313" key="3">
    <source>
        <dbReference type="Proteomes" id="UP000236161"/>
    </source>
</evidence>
<dbReference type="PANTHER" id="PTHR15327">
    <property type="entry name" value="MICROFIBRIL-ASSOCIATED PROTEIN"/>
    <property type="match status" value="1"/>
</dbReference>
<dbReference type="InterPro" id="IPR009730">
    <property type="entry name" value="MFAP1_C"/>
</dbReference>
<accession>A0A2I0A422</accession>